<dbReference type="Pfam" id="PF01485">
    <property type="entry name" value="IBR"/>
    <property type="match status" value="1"/>
</dbReference>
<dbReference type="CDD" id="cd22584">
    <property type="entry name" value="Rcat_RBR_unk"/>
    <property type="match status" value="1"/>
</dbReference>
<evidence type="ECO:0000256" key="6">
    <source>
        <dbReference type="ARBA" id="ARBA00022679"/>
    </source>
</evidence>
<dbReference type="PROSITE" id="PS50089">
    <property type="entry name" value="ZF_RING_2"/>
    <property type="match status" value="1"/>
</dbReference>
<dbReference type="GO" id="GO:0000151">
    <property type="term" value="C:ubiquitin ligase complex"/>
    <property type="evidence" value="ECO:0000318"/>
    <property type="project" value="GO_Central"/>
</dbReference>
<feature type="domain" description="RING-type" evidence="14">
    <location>
        <begin position="63"/>
        <end position="255"/>
    </location>
</feature>
<evidence type="ECO:0000259" key="13">
    <source>
        <dbReference type="PROSITE" id="PS50089"/>
    </source>
</evidence>
<keyword evidence="9 12" id="KW-0863">Zinc-finger</keyword>
<reference evidence="15 16" key="2">
    <citation type="journal article" date="2017" name="Genome Biol.">
        <title>New reference genome sequences of hot pepper reveal the massive evolution of plant disease-resistance genes by retroduplication.</title>
        <authorList>
            <person name="Kim S."/>
            <person name="Park J."/>
            <person name="Yeom S.I."/>
            <person name="Kim Y.M."/>
            <person name="Seo E."/>
            <person name="Kim K.T."/>
            <person name="Kim M.S."/>
            <person name="Lee J.M."/>
            <person name="Cheong K."/>
            <person name="Shin H.S."/>
            <person name="Kim S.B."/>
            <person name="Han K."/>
            <person name="Lee J."/>
            <person name="Park M."/>
            <person name="Lee H.A."/>
            <person name="Lee H.Y."/>
            <person name="Lee Y."/>
            <person name="Oh S."/>
            <person name="Lee J.H."/>
            <person name="Choi E."/>
            <person name="Choi E."/>
            <person name="Lee S.E."/>
            <person name="Jeon J."/>
            <person name="Kim H."/>
            <person name="Choi G."/>
            <person name="Song H."/>
            <person name="Lee J."/>
            <person name="Lee S.C."/>
            <person name="Kwon J.K."/>
            <person name="Lee H.Y."/>
            <person name="Koo N."/>
            <person name="Hong Y."/>
            <person name="Kim R.W."/>
            <person name="Kang W.H."/>
            <person name="Huh J.H."/>
            <person name="Kang B.C."/>
            <person name="Yang T.J."/>
            <person name="Lee Y.H."/>
            <person name="Bennetzen J.L."/>
            <person name="Choi D."/>
        </authorList>
    </citation>
    <scope>NUCLEOTIDE SEQUENCE [LARGE SCALE GENOMIC DNA]</scope>
    <source>
        <strain evidence="16">cv. CM334</strain>
    </source>
</reference>
<dbReference type="Proteomes" id="UP000222542">
    <property type="component" value="Unassembled WGS sequence"/>
</dbReference>
<dbReference type="PROSITE" id="PS00518">
    <property type="entry name" value="ZF_RING_1"/>
    <property type="match status" value="1"/>
</dbReference>
<evidence type="ECO:0000256" key="8">
    <source>
        <dbReference type="ARBA" id="ARBA00022737"/>
    </source>
</evidence>
<keyword evidence="8" id="KW-0677">Repeat</keyword>
<dbReference type="OMA" id="CMVAAEM"/>
<evidence type="ECO:0000256" key="11">
    <source>
        <dbReference type="ARBA" id="ARBA00022833"/>
    </source>
</evidence>
<dbReference type="SMR" id="A0A2G3A3Z5"/>
<evidence type="ECO:0000256" key="2">
    <source>
        <dbReference type="ARBA" id="ARBA00001947"/>
    </source>
</evidence>
<dbReference type="FunFam" id="3.30.40.10:FF:000230">
    <property type="entry name" value="RBR-type E3 ubiquitin transferase"/>
    <property type="match status" value="1"/>
</dbReference>
<dbReference type="GO" id="GO:0061630">
    <property type="term" value="F:ubiquitin protein ligase activity"/>
    <property type="evidence" value="ECO:0000318"/>
    <property type="project" value="GO_Central"/>
</dbReference>
<dbReference type="GO" id="GO:0031624">
    <property type="term" value="F:ubiquitin conjugating enzyme binding"/>
    <property type="evidence" value="ECO:0000318"/>
    <property type="project" value="GO_Central"/>
</dbReference>
<dbReference type="STRING" id="4072.A0A2G3A3Z5"/>
<dbReference type="GO" id="GO:0016567">
    <property type="term" value="P:protein ubiquitination"/>
    <property type="evidence" value="ECO:0007669"/>
    <property type="project" value="UniProtKB-UniPathway"/>
</dbReference>
<dbReference type="GO" id="GO:0008270">
    <property type="term" value="F:zinc ion binding"/>
    <property type="evidence" value="ECO:0007669"/>
    <property type="project" value="UniProtKB-KW"/>
</dbReference>
<evidence type="ECO:0000256" key="7">
    <source>
        <dbReference type="ARBA" id="ARBA00022723"/>
    </source>
</evidence>
<reference evidence="15 16" key="1">
    <citation type="journal article" date="2014" name="Nat. Genet.">
        <title>Genome sequence of the hot pepper provides insights into the evolution of pungency in Capsicum species.</title>
        <authorList>
            <person name="Kim S."/>
            <person name="Park M."/>
            <person name="Yeom S.I."/>
            <person name="Kim Y.M."/>
            <person name="Lee J.M."/>
            <person name="Lee H.A."/>
            <person name="Seo E."/>
            <person name="Choi J."/>
            <person name="Cheong K."/>
            <person name="Kim K.T."/>
            <person name="Jung K."/>
            <person name="Lee G.W."/>
            <person name="Oh S.K."/>
            <person name="Bae C."/>
            <person name="Kim S.B."/>
            <person name="Lee H.Y."/>
            <person name="Kim S.Y."/>
            <person name="Kim M.S."/>
            <person name="Kang B.C."/>
            <person name="Jo Y.D."/>
            <person name="Yang H.B."/>
            <person name="Jeong H.J."/>
            <person name="Kang W.H."/>
            <person name="Kwon J.K."/>
            <person name="Shin C."/>
            <person name="Lim J.Y."/>
            <person name="Park J.H."/>
            <person name="Huh J.H."/>
            <person name="Kim J.S."/>
            <person name="Kim B.D."/>
            <person name="Cohen O."/>
            <person name="Paran I."/>
            <person name="Suh M.C."/>
            <person name="Lee S.B."/>
            <person name="Kim Y.K."/>
            <person name="Shin Y."/>
            <person name="Noh S.J."/>
            <person name="Park J."/>
            <person name="Seo Y.S."/>
            <person name="Kwon S.Y."/>
            <person name="Kim H.A."/>
            <person name="Park J.M."/>
            <person name="Kim H.J."/>
            <person name="Choi S.B."/>
            <person name="Bosland P.W."/>
            <person name="Reeves G."/>
            <person name="Jo S.H."/>
            <person name="Lee B.W."/>
            <person name="Cho H.T."/>
            <person name="Choi H.S."/>
            <person name="Lee M.S."/>
            <person name="Yu Y."/>
            <person name="Do Choi Y."/>
            <person name="Park B.S."/>
            <person name="van Deynze A."/>
            <person name="Ashrafi H."/>
            <person name="Hill T."/>
            <person name="Kim W.T."/>
            <person name="Pai H.S."/>
            <person name="Ahn H.K."/>
            <person name="Yeam I."/>
            <person name="Giovannoni J.J."/>
            <person name="Rose J.K."/>
            <person name="Sorensen I."/>
            <person name="Lee S.J."/>
            <person name="Kim R.W."/>
            <person name="Choi I.Y."/>
            <person name="Choi B.S."/>
            <person name="Lim J.S."/>
            <person name="Lee Y.H."/>
            <person name="Choi D."/>
        </authorList>
    </citation>
    <scope>NUCLEOTIDE SEQUENCE [LARGE SCALE GENOMIC DNA]</scope>
    <source>
        <strain evidence="16">cv. CM334</strain>
    </source>
</reference>
<evidence type="ECO:0000313" key="15">
    <source>
        <dbReference type="EMBL" id="PHT88910.1"/>
    </source>
</evidence>
<dbReference type="SUPFAM" id="SSF57850">
    <property type="entry name" value="RING/U-box"/>
    <property type="match status" value="3"/>
</dbReference>
<dbReference type="InterPro" id="IPR002867">
    <property type="entry name" value="IBR_dom"/>
</dbReference>
<comment type="caution">
    <text evidence="15">The sequence shown here is derived from an EMBL/GenBank/DDBJ whole genome shotgun (WGS) entry which is preliminary data.</text>
</comment>
<dbReference type="AlphaFoldDB" id="A0A2G3A3Z5"/>
<evidence type="ECO:0000256" key="12">
    <source>
        <dbReference type="PROSITE-ProRule" id="PRU00175"/>
    </source>
</evidence>
<dbReference type="EMBL" id="AYRZ02000003">
    <property type="protein sequence ID" value="PHT88910.1"/>
    <property type="molecule type" value="Genomic_DNA"/>
</dbReference>
<dbReference type="InterPro" id="IPR001841">
    <property type="entry name" value="Znf_RING"/>
</dbReference>
<evidence type="ECO:0000256" key="1">
    <source>
        <dbReference type="ARBA" id="ARBA00001798"/>
    </source>
</evidence>
<evidence type="ECO:0000256" key="4">
    <source>
        <dbReference type="ARBA" id="ARBA00005884"/>
    </source>
</evidence>
<dbReference type="GO" id="GO:0005737">
    <property type="term" value="C:cytoplasm"/>
    <property type="evidence" value="ECO:0000318"/>
    <property type="project" value="GO_Central"/>
</dbReference>
<sequence>MANLDSVDEFYFSVLFDHEEPLFPISDEMYAEEFQLQEALMSAATISVFNKCKKVKREHSESSGTFCSICTNNKLANEMFVTGNCSHCFCIGCIAKYVTKRIVLENVTVIKCPDTACNAVINPKLWRGLVPKEVLDKWENAMSESLVLGSRKLYCPYKDCSAMLVVDGSDTVIDTECPDCRRLFCARCNVPWHVGLECKEFQHSGGSNERGKGGVMMTGTAKNKKWRRCSKCKCYVEKVDDCLHLTCRCGYEFCY</sequence>
<dbReference type="Gramene" id="PHT88910">
    <property type="protein sequence ID" value="PHT88910"/>
    <property type="gene ID" value="T459_11016"/>
</dbReference>
<proteinExistence type="inferred from homology"/>
<keyword evidence="7" id="KW-0479">Metal-binding</keyword>
<comment type="cofactor">
    <cofactor evidence="2">
        <name>Zn(2+)</name>
        <dbReference type="ChEBI" id="CHEBI:29105"/>
    </cofactor>
</comment>
<keyword evidence="6" id="KW-0808">Transferase</keyword>
<gene>
    <name evidence="15" type="ORF">T459_11016</name>
</gene>
<dbReference type="InterPro" id="IPR044066">
    <property type="entry name" value="TRIAD_supradom"/>
</dbReference>
<feature type="domain" description="RING-type" evidence="13">
    <location>
        <begin position="67"/>
        <end position="113"/>
    </location>
</feature>
<organism evidence="15 16">
    <name type="scientific">Capsicum annuum</name>
    <name type="common">Capsicum pepper</name>
    <dbReference type="NCBI Taxonomy" id="4072"/>
    <lineage>
        <taxon>Eukaryota</taxon>
        <taxon>Viridiplantae</taxon>
        <taxon>Streptophyta</taxon>
        <taxon>Embryophyta</taxon>
        <taxon>Tracheophyta</taxon>
        <taxon>Spermatophyta</taxon>
        <taxon>Magnoliopsida</taxon>
        <taxon>eudicotyledons</taxon>
        <taxon>Gunneridae</taxon>
        <taxon>Pentapetalae</taxon>
        <taxon>asterids</taxon>
        <taxon>lamiids</taxon>
        <taxon>Solanales</taxon>
        <taxon>Solanaceae</taxon>
        <taxon>Solanoideae</taxon>
        <taxon>Capsiceae</taxon>
        <taxon>Capsicum</taxon>
    </lineage>
</organism>
<evidence type="ECO:0000256" key="10">
    <source>
        <dbReference type="ARBA" id="ARBA00022786"/>
    </source>
</evidence>
<evidence type="ECO:0000256" key="9">
    <source>
        <dbReference type="ARBA" id="ARBA00022771"/>
    </source>
</evidence>
<dbReference type="PROSITE" id="PS51873">
    <property type="entry name" value="TRIAD"/>
    <property type="match status" value="1"/>
</dbReference>
<dbReference type="PANTHER" id="PTHR11685">
    <property type="entry name" value="RBR FAMILY RING FINGER AND IBR DOMAIN-CONTAINING"/>
    <property type="match status" value="1"/>
</dbReference>
<evidence type="ECO:0000256" key="5">
    <source>
        <dbReference type="ARBA" id="ARBA00012251"/>
    </source>
</evidence>
<evidence type="ECO:0000259" key="14">
    <source>
        <dbReference type="PROSITE" id="PS51873"/>
    </source>
</evidence>
<comment type="similarity">
    <text evidence="4">Belongs to the RBR family. Ariadne subfamily.</text>
</comment>
<dbReference type="UniPathway" id="UPA00143"/>
<evidence type="ECO:0000256" key="3">
    <source>
        <dbReference type="ARBA" id="ARBA00003976"/>
    </source>
</evidence>
<dbReference type="GO" id="GO:0006511">
    <property type="term" value="P:ubiquitin-dependent protein catabolic process"/>
    <property type="evidence" value="ECO:0000318"/>
    <property type="project" value="GO_Central"/>
</dbReference>
<protein>
    <recommendedName>
        <fullName evidence="5">RBR-type E3 ubiquitin transferase</fullName>
        <ecNumber evidence="5">2.3.2.31</ecNumber>
    </recommendedName>
</protein>
<dbReference type="CDD" id="cd22582">
    <property type="entry name" value="BRcat_RBR_unk"/>
    <property type="match status" value="1"/>
</dbReference>
<keyword evidence="11" id="KW-0862">Zinc</keyword>
<comment type="function">
    <text evidence="3">Might act as an E3 ubiquitin-protein ligase, or as part of E3 complex, which accepts ubiquitin from specific E2 ubiquitin-conjugating enzymes and then transfers it to substrates.</text>
</comment>
<dbReference type="Gene3D" id="1.20.120.1750">
    <property type="match status" value="1"/>
</dbReference>
<accession>A0A2G3A3Z5</accession>
<dbReference type="InterPro" id="IPR031127">
    <property type="entry name" value="E3_UB_ligase_RBR"/>
</dbReference>
<dbReference type="Gene3D" id="3.30.40.10">
    <property type="entry name" value="Zinc/RING finger domain, C3HC4 (zinc finger)"/>
    <property type="match status" value="1"/>
</dbReference>
<dbReference type="EC" id="2.3.2.31" evidence="5"/>
<keyword evidence="16" id="KW-1185">Reference proteome</keyword>
<evidence type="ECO:0000313" key="16">
    <source>
        <dbReference type="Proteomes" id="UP000222542"/>
    </source>
</evidence>
<dbReference type="InterPro" id="IPR013083">
    <property type="entry name" value="Znf_RING/FYVE/PHD"/>
</dbReference>
<keyword evidence="10" id="KW-0833">Ubl conjugation pathway</keyword>
<dbReference type="InterPro" id="IPR017907">
    <property type="entry name" value="Znf_RING_CS"/>
</dbReference>
<comment type="catalytic activity">
    <reaction evidence="1">
        <text>[E2 ubiquitin-conjugating enzyme]-S-ubiquitinyl-L-cysteine + [acceptor protein]-L-lysine = [E2 ubiquitin-conjugating enzyme]-L-cysteine + [acceptor protein]-N(6)-ubiquitinyl-L-lysine.</text>
        <dbReference type="EC" id="2.3.2.31"/>
    </reaction>
</comment>
<name>A0A2G3A3Z5_CAPAN</name>
<dbReference type="SMART" id="SM00647">
    <property type="entry name" value="IBR"/>
    <property type="match status" value="1"/>
</dbReference>